<gene>
    <name evidence="6" type="ORF">COEREDRAFT_37739</name>
</gene>
<keyword evidence="1" id="KW-0962">Peroxisome biogenesis</keyword>
<dbReference type="PANTHER" id="PTHR12652">
    <property type="entry name" value="PEROXISOMAL BIOGENESIS FACTOR 11"/>
    <property type="match status" value="1"/>
</dbReference>
<comment type="subcellular location">
    <subcellularLocation>
        <location evidence="4">Peroxisome membrane</location>
    </subcellularLocation>
</comment>
<evidence type="ECO:0000256" key="1">
    <source>
        <dbReference type="ARBA" id="ARBA00022593"/>
    </source>
</evidence>
<dbReference type="InterPro" id="IPR008733">
    <property type="entry name" value="PEX11"/>
</dbReference>
<evidence type="ECO:0008006" key="8">
    <source>
        <dbReference type="Google" id="ProtNLM"/>
    </source>
</evidence>
<evidence type="ECO:0000256" key="4">
    <source>
        <dbReference type="ARBA" id="ARBA00046271"/>
    </source>
</evidence>
<dbReference type="Pfam" id="PF05648">
    <property type="entry name" value="PEX11"/>
    <property type="match status" value="1"/>
</dbReference>
<feature type="region of interest" description="Disordered" evidence="5">
    <location>
        <begin position="27"/>
        <end position="51"/>
    </location>
</feature>
<reference evidence="6 7" key="1">
    <citation type="journal article" date="2015" name="Genome Biol. Evol.">
        <title>Phylogenomic analyses indicate that early fungi evolved digesting cell walls of algal ancestors of land plants.</title>
        <authorList>
            <person name="Chang Y."/>
            <person name="Wang S."/>
            <person name="Sekimoto S."/>
            <person name="Aerts A.L."/>
            <person name="Choi C."/>
            <person name="Clum A."/>
            <person name="LaButti K.M."/>
            <person name="Lindquist E.A."/>
            <person name="Yee Ngan C."/>
            <person name="Ohm R.A."/>
            <person name="Salamov A.A."/>
            <person name="Grigoriev I.V."/>
            <person name="Spatafora J.W."/>
            <person name="Berbee M.L."/>
        </authorList>
    </citation>
    <scope>NUCLEOTIDE SEQUENCE [LARGE SCALE GENOMIC DNA]</scope>
    <source>
        <strain evidence="6 7">NRRL 1564</strain>
    </source>
</reference>
<evidence type="ECO:0000313" key="7">
    <source>
        <dbReference type="Proteomes" id="UP000242474"/>
    </source>
</evidence>
<protein>
    <recommendedName>
        <fullName evidence="8">Peroxisomal biogenesis factor 11</fullName>
    </recommendedName>
</protein>
<dbReference type="AlphaFoldDB" id="A0A2G5BJX4"/>
<accession>A0A2G5BJX4</accession>
<proteinExistence type="predicted"/>
<evidence type="ECO:0000256" key="2">
    <source>
        <dbReference type="ARBA" id="ARBA00023136"/>
    </source>
</evidence>
<feature type="compositionally biased region" description="Polar residues" evidence="5">
    <location>
        <begin position="39"/>
        <end position="51"/>
    </location>
</feature>
<dbReference type="Proteomes" id="UP000242474">
    <property type="component" value="Unassembled WGS sequence"/>
</dbReference>
<feature type="compositionally biased region" description="Basic and acidic residues" evidence="5">
    <location>
        <begin position="27"/>
        <end position="37"/>
    </location>
</feature>
<sequence>MDRSDIVDGTLEASGVLVGAEGADISEKRSVAADKPDAGSTNNTHKSEKTSINSARKLGSNFVLALALRRVLKSPAPTLDHIIRFLSSGSGHDKFWMITQYFTKIVVWLYAKRGYKSASERVRILSNLVSDYRIMIRLTGLVPMSQFIRYSEQFPAQTPLLQWLNRVMNLSLVCYYPLEHIYWLGAHRIIPLADNLVETSGYWSCRFWAVWVALQFVHLGEEYRVIKNRRKQVFTQGKSDAIKMQQQLDTIDAERRSWNTQLLINACYFPLTLHWSTRGSKFPDVAVGVCGTVAALAQAYNVWKATA</sequence>
<dbReference type="OrthoDB" id="10005898at2759"/>
<organism evidence="6 7">
    <name type="scientific">Coemansia reversa (strain ATCC 12441 / NRRL 1564)</name>
    <dbReference type="NCBI Taxonomy" id="763665"/>
    <lineage>
        <taxon>Eukaryota</taxon>
        <taxon>Fungi</taxon>
        <taxon>Fungi incertae sedis</taxon>
        <taxon>Zoopagomycota</taxon>
        <taxon>Kickxellomycotina</taxon>
        <taxon>Kickxellomycetes</taxon>
        <taxon>Kickxellales</taxon>
        <taxon>Kickxellaceae</taxon>
        <taxon>Coemansia</taxon>
    </lineage>
</organism>
<name>A0A2G5BJX4_COERN</name>
<evidence type="ECO:0000256" key="5">
    <source>
        <dbReference type="SAM" id="MobiDB-lite"/>
    </source>
</evidence>
<dbReference type="GO" id="GO:0005778">
    <property type="term" value="C:peroxisomal membrane"/>
    <property type="evidence" value="ECO:0007669"/>
    <property type="project" value="UniProtKB-SubCell"/>
</dbReference>
<evidence type="ECO:0000256" key="3">
    <source>
        <dbReference type="ARBA" id="ARBA00023140"/>
    </source>
</evidence>
<evidence type="ECO:0000313" key="6">
    <source>
        <dbReference type="EMBL" id="PIA19334.1"/>
    </source>
</evidence>
<dbReference type="GO" id="GO:0016559">
    <property type="term" value="P:peroxisome fission"/>
    <property type="evidence" value="ECO:0007669"/>
    <property type="project" value="InterPro"/>
</dbReference>
<dbReference type="PANTHER" id="PTHR12652:SF25">
    <property type="entry name" value="MICROBODY (PEROXISOME) PROLIFERATION PROTEIN PEROXIN 11C (EUROFUNG)"/>
    <property type="match status" value="1"/>
</dbReference>
<keyword evidence="3" id="KW-0576">Peroxisome</keyword>
<keyword evidence="2" id="KW-0472">Membrane</keyword>
<dbReference type="STRING" id="763665.A0A2G5BJX4"/>
<keyword evidence="7" id="KW-1185">Reference proteome</keyword>
<dbReference type="EMBL" id="KZ303487">
    <property type="protein sequence ID" value="PIA19334.1"/>
    <property type="molecule type" value="Genomic_DNA"/>
</dbReference>